<organism evidence="2 3">
    <name type="scientific">Fadolivirus FV1/VV64</name>
    <dbReference type="NCBI Taxonomy" id="3070911"/>
    <lineage>
        <taxon>Viruses</taxon>
        <taxon>Varidnaviria</taxon>
        <taxon>Bamfordvirae</taxon>
        <taxon>Nucleocytoviricota</taxon>
        <taxon>Megaviricetes</taxon>
        <taxon>Imitervirales</taxon>
        <taxon>Mimiviridae</taxon>
        <taxon>Klosneuvirinae</taxon>
        <taxon>Fadolivirus</taxon>
        <taxon>Fadolivirus algeromassiliense</taxon>
    </lineage>
</organism>
<evidence type="ECO:0000313" key="2">
    <source>
        <dbReference type="EMBL" id="QKF93571.1"/>
    </source>
</evidence>
<gene>
    <name evidence="2" type="ORF">Fadolivirus_1_113</name>
</gene>
<proteinExistence type="predicted"/>
<protein>
    <submittedName>
        <fullName evidence="2">Glycosyl transferase family 2</fullName>
    </submittedName>
</protein>
<dbReference type="SUPFAM" id="SSF53448">
    <property type="entry name" value="Nucleotide-diphospho-sugar transferases"/>
    <property type="match status" value="1"/>
</dbReference>
<evidence type="ECO:0000259" key="1">
    <source>
        <dbReference type="Pfam" id="PF00535"/>
    </source>
</evidence>
<dbReference type="EMBL" id="MT418680">
    <property type="protein sequence ID" value="QKF93571.1"/>
    <property type="molecule type" value="Genomic_DNA"/>
</dbReference>
<dbReference type="InterPro" id="IPR001173">
    <property type="entry name" value="Glyco_trans_2-like"/>
</dbReference>
<keyword evidence="3" id="KW-1185">Reference proteome</keyword>
<keyword evidence="2" id="KW-0808">Transferase</keyword>
<dbReference type="GO" id="GO:0016740">
    <property type="term" value="F:transferase activity"/>
    <property type="evidence" value="ECO:0007669"/>
    <property type="project" value="UniProtKB-KW"/>
</dbReference>
<dbReference type="Pfam" id="PF00535">
    <property type="entry name" value="Glycos_transf_2"/>
    <property type="match status" value="1"/>
</dbReference>
<feature type="domain" description="Glycosyltransferase 2-like" evidence="1">
    <location>
        <begin position="45"/>
        <end position="174"/>
    </location>
</feature>
<accession>A0A7D3UTL1</accession>
<name>A0A7D3UTL1_9VIRU</name>
<dbReference type="Gene3D" id="3.90.550.10">
    <property type="entry name" value="Spore Coat Polysaccharide Biosynthesis Protein SpsA, Chain A"/>
    <property type="match status" value="1"/>
</dbReference>
<dbReference type="CDD" id="cd00761">
    <property type="entry name" value="Glyco_tranf_GTA_type"/>
    <property type="match status" value="1"/>
</dbReference>
<evidence type="ECO:0000313" key="3">
    <source>
        <dbReference type="Proteomes" id="UP001162001"/>
    </source>
</evidence>
<reference evidence="2 3" key="1">
    <citation type="submission" date="2020-04" db="EMBL/GenBank/DDBJ databases">
        <title>Advantages and limits of metagenomic assembly and binning of a giant virus.</title>
        <authorList>
            <person name="Schulz F."/>
            <person name="Andreani J."/>
            <person name="Francis R."/>
            <person name="Boudjemaa H."/>
            <person name="Bou Khalil J.Y."/>
            <person name="Lee J."/>
            <person name="La Scola B."/>
            <person name="Woyke T."/>
        </authorList>
    </citation>
    <scope>NUCLEOTIDE SEQUENCE [LARGE SCALE GENOMIC DNA]</scope>
    <source>
        <strain evidence="2 3">FV1/VV64</strain>
    </source>
</reference>
<dbReference type="InterPro" id="IPR029044">
    <property type="entry name" value="Nucleotide-diphossugar_trans"/>
</dbReference>
<dbReference type="Proteomes" id="UP001162001">
    <property type="component" value="Segment"/>
</dbReference>
<sequence length="309" mass="36381">MDYKSYFLENYNKLYTLKELLKMRDSNYFDITIINEQVIDSNTISIVMTACNRSKQTYFTLKTIAESSYKNVQIIIVDDSSSDKISINELEKYNLHIELINIKNKFWVNPCINYDIGFSFIKGSKIIIQNSEVCHVGDIVDYVYKNIVDNEYNVFNVISLKNLESNNQLYRMNVITSKNYMNLNKHLGIWYQHPKHRNKNYHFLTALTKNTFDIIGGFDIDYALGKDYDDNGFLLKIMFNKIKINNVNEETLMGIHQWHEQSACGSVSKNYNNEKLFKAKSQYNKENETYLELTSYNEKEAYDIINKIL</sequence>